<keyword evidence="3" id="KW-1185">Reference proteome</keyword>
<keyword evidence="1" id="KW-1133">Transmembrane helix</keyword>
<dbReference type="OrthoDB" id="9925775at2"/>
<gene>
    <name evidence="2" type="ordered locus">Bsel_2062</name>
</gene>
<protein>
    <submittedName>
        <fullName evidence="2">Uncharacterized protein</fullName>
    </submittedName>
</protein>
<evidence type="ECO:0000256" key="1">
    <source>
        <dbReference type="SAM" id="Phobius"/>
    </source>
</evidence>
<keyword evidence="1" id="KW-0812">Transmembrane</keyword>
<accession>D6XUT0</accession>
<evidence type="ECO:0000313" key="2">
    <source>
        <dbReference type="EMBL" id="ADH99566.1"/>
    </source>
</evidence>
<dbReference type="KEGG" id="bse:Bsel_2062"/>
<feature type="transmembrane region" description="Helical" evidence="1">
    <location>
        <begin position="115"/>
        <end position="136"/>
    </location>
</feature>
<dbReference type="HOGENOM" id="CLU_1811922_0_0_9"/>
<reference evidence="2" key="1">
    <citation type="submission" date="2009-10" db="EMBL/GenBank/DDBJ databases">
        <title>Complete sequence of Bacillus selenitireducens MLS10.</title>
        <authorList>
            <consortium name="US DOE Joint Genome Institute"/>
            <person name="Lucas S."/>
            <person name="Copeland A."/>
            <person name="Lapidus A."/>
            <person name="Glavina del Rio T."/>
            <person name="Dalin E."/>
            <person name="Tice H."/>
            <person name="Bruce D."/>
            <person name="Goodwin L."/>
            <person name="Pitluck S."/>
            <person name="Sims D."/>
            <person name="Brettin T."/>
            <person name="Detter J.C."/>
            <person name="Han C."/>
            <person name="Larimer F."/>
            <person name="Land M."/>
            <person name="Hauser L."/>
            <person name="Kyrpides N."/>
            <person name="Ovchinnikova G."/>
            <person name="Stolz J."/>
        </authorList>
    </citation>
    <scope>NUCLEOTIDE SEQUENCE [LARGE SCALE GENOMIC DNA]</scope>
    <source>
        <strain evidence="2">MLS10</strain>
    </source>
</reference>
<dbReference type="AlphaFoldDB" id="D6XUT0"/>
<dbReference type="EMBL" id="CP001791">
    <property type="protein sequence ID" value="ADH99566.1"/>
    <property type="molecule type" value="Genomic_DNA"/>
</dbReference>
<organism evidence="2 3">
    <name type="scientific">Bacillus selenitireducens (strain ATCC 700615 / DSM 15326 / MLS10)</name>
    <dbReference type="NCBI Taxonomy" id="439292"/>
    <lineage>
        <taxon>Bacteria</taxon>
        <taxon>Bacillati</taxon>
        <taxon>Bacillota</taxon>
        <taxon>Bacilli</taxon>
        <taxon>Bacillales</taxon>
        <taxon>Bacillaceae</taxon>
        <taxon>Salisediminibacterium</taxon>
    </lineage>
</organism>
<dbReference type="Proteomes" id="UP000000271">
    <property type="component" value="Chromosome"/>
</dbReference>
<feature type="transmembrane region" description="Helical" evidence="1">
    <location>
        <begin position="12"/>
        <end position="43"/>
    </location>
</feature>
<evidence type="ECO:0000313" key="3">
    <source>
        <dbReference type="Proteomes" id="UP000000271"/>
    </source>
</evidence>
<proteinExistence type="predicted"/>
<sequence>MNRAKSYKLLLVVLFVLFVSLISRSILYLAVSMTVAVIIIVLLTRDMKQKPVQSGKSSAEYNDTNRSIEKKNRESAFFPLMLTVFGATALLYGFSGVFTTDSIFHSLDLMTDEAFVMYFFFLFGATTFIYGITMMLNHYLRR</sequence>
<name>D6XUT0_BACIE</name>
<dbReference type="RefSeq" id="WP_013172988.1">
    <property type="nucleotide sequence ID" value="NC_014219.1"/>
</dbReference>
<dbReference type="STRING" id="439292.Bsel_2062"/>
<keyword evidence="1" id="KW-0472">Membrane</keyword>
<feature type="transmembrane region" description="Helical" evidence="1">
    <location>
        <begin position="76"/>
        <end position="95"/>
    </location>
</feature>